<dbReference type="GO" id="GO:0005829">
    <property type="term" value="C:cytosol"/>
    <property type="evidence" value="ECO:0007669"/>
    <property type="project" value="TreeGrafter"/>
</dbReference>
<dbReference type="GO" id="GO:0000035">
    <property type="term" value="F:acyl binding"/>
    <property type="evidence" value="ECO:0007669"/>
    <property type="project" value="TreeGrafter"/>
</dbReference>
<dbReference type="PATRIC" id="fig|1280514.3.peg.2714"/>
<comment type="subcellular location">
    <subcellularLocation>
        <location evidence="7">Cytoplasm</location>
    </subcellularLocation>
</comment>
<dbReference type="Gene3D" id="1.10.1200.10">
    <property type="entry name" value="ACP-like"/>
    <property type="match status" value="1"/>
</dbReference>
<name>A0A0D8HGF6_9ACTN</name>
<feature type="modified residue" description="O-(pantetheine 4'-phosphoryl)serine" evidence="7">
    <location>
        <position position="39"/>
    </location>
</feature>
<dbReference type="SUPFAM" id="SSF47336">
    <property type="entry name" value="ACP-like"/>
    <property type="match status" value="1"/>
</dbReference>
<dbReference type="EMBL" id="JXYS01000066">
    <property type="protein sequence ID" value="KJF17075.1"/>
    <property type="molecule type" value="Genomic_DNA"/>
</dbReference>
<gene>
    <name evidence="11" type="primary">acpP1</name>
    <name evidence="7" type="synonym">acpP</name>
    <name evidence="11" type="ORF">AXFE_20710</name>
</gene>
<proteinExistence type="inferred from homology"/>
<evidence type="ECO:0000313" key="12">
    <source>
        <dbReference type="Proteomes" id="UP000032360"/>
    </source>
</evidence>
<keyword evidence="12" id="KW-1185">Reference proteome</keyword>
<dbReference type="PROSITE" id="PS50075">
    <property type="entry name" value="CARRIER"/>
    <property type="match status" value="1"/>
</dbReference>
<feature type="domain" description="Carrier" evidence="10">
    <location>
        <begin position="4"/>
        <end position="79"/>
    </location>
</feature>
<comment type="similarity">
    <text evidence="7">Belongs to the acyl carrier protein (ACP) family.</text>
</comment>
<dbReference type="PANTHER" id="PTHR20863:SF76">
    <property type="entry name" value="CARRIER DOMAIN-CONTAINING PROTEIN"/>
    <property type="match status" value="1"/>
</dbReference>
<reference evidence="11 12" key="1">
    <citation type="submission" date="2015-01" db="EMBL/GenBank/DDBJ databases">
        <title>Draft genome of the acidophilic iron oxidizer Acidithrix ferrooxidans strain Py-F3.</title>
        <authorList>
            <person name="Poehlein A."/>
            <person name="Eisen S."/>
            <person name="Schloemann M."/>
            <person name="Johnson B.D."/>
            <person name="Daniel R."/>
            <person name="Muehling M."/>
        </authorList>
    </citation>
    <scope>NUCLEOTIDE SEQUENCE [LARGE SCALE GENOMIC DNA]</scope>
    <source>
        <strain evidence="11 12">Py-F3</strain>
    </source>
</reference>
<evidence type="ECO:0000256" key="2">
    <source>
        <dbReference type="ARBA" id="ARBA00022516"/>
    </source>
</evidence>
<keyword evidence="7" id="KW-0963">Cytoplasm</keyword>
<dbReference type="HAMAP" id="MF_01217">
    <property type="entry name" value="Acyl_carrier"/>
    <property type="match status" value="1"/>
</dbReference>
<comment type="PTM">
    <text evidence="7">4'-phosphopantetheine is transferred from CoA to a specific serine of apo-ACP by AcpS. This modification is essential for activity because fatty acids are bound in thioester linkage to the sulfhydryl of the prosthetic group.</text>
</comment>
<dbReference type="UniPathway" id="UPA00094"/>
<comment type="caution">
    <text evidence="11">The sequence shown here is derived from an EMBL/GenBank/DDBJ whole genome shotgun (WGS) entry which is preliminary data.</text>
</comment>
<keyword evidence="2 7" id="KW-0444">Lipid biosynthesis</keyword>
<dbReference type="Proteomes" id="UP000032360">
    <property type="component" value="Unassembled WGS sequence"/>
</dbReference>
<evidence type="ECO:0000256" key="1">
    <source>
        <dbReference type="ARBA" id="ARBA00022450"/>
    </source>
</evidence>
<protein>
    <recommendedName>
        <fullName evidence="7 8">Acyl carrier protein</fullName>
        <shortName evidence="7">ACP</shortName>
    </recommendedName>
</protein>
<keyword evidence="3 7" id="KW-0597">Phosphoprotein</keyword>
<evidence type="ECO:0000256" key="8">
    <source>
        <dbReference type="NCBIfam" id="TIGR00517"/>
    </source>
</evidence>
<keyword evidence="5 7" id="KW-0443">Lipid metabolism</keyword>
<comment type="function">
    <text evidence="7 9">Carrier of the growing fatty acid chain in fatty acid biosynthesis.</text>
</comment>
<dbReference type="NCBIfam" id="NF002150">
    <property type="entry name" value="PRK00982.1-4"/>
    <property type="match status" value="1"/>
</dbReference>
<dbReference type="InterPro" id="IPR003231">
    <property type="entry name" value="ACP"/>
</dbReference>
<evidence type="ECO:0000256" key="6">
    <source>
        <dbReference type="ARBA" id="ARBA00023160"/>
    </source>
</evidence>
<dbReference type="GO" id="GO:0000036">
    <property type="term" value="F:acyl carrier activity"/>
    <property type="evidence" value="ECO:0007669"/>
    <property type="project" value="UniProtKB-UniRule"/>
</dbReference>
<comment type="PTM">
    <text evidence="9">4'-phosphopantetheine is transferred from CoA to a specific serine of apo-ACP by acpS.</text>
</comment>
<evidence type="ECO:0000256" key="3">
    <source>
        <dbReference type="ARBA" id="ARBA00022553"/>
    </source>
</evidence>
<dbReference type="InterPro" id="IPR036736">
    <property type="entry name" value="ACP-like_sf"/>
</dbReference>
<evidence type="ECO:0000256" key="4">
    <source>
        <dbReference type="ARBA" id="ARBA00022832"/>
    </source>
</evidence>
<dbReference type="NCBIfam" id="TIGR00517">
    <property type="entry name" value="acyl_carrier"/>
    <property type="match status" value="1"/>
</dbReference>
<sequence length="80" mass="8670">MDDAKAFEQFKECAVKVLGVSPDKVVMEANFAEDLDADSLDIVELVMELEDSFSIKVEESELEGVDTVGGAFNLVKGKIA</sequence>
<dbReference type="STRING" id="1280514.AXFE_20710"/>
<dbReference type="OrthoDB" id="9804551at2"/>
<accession>A0A0D8HGF6</accession>
<keyword evidence="1 7" id="KW-0596">Phosphopantetheine</keyword>
<keyword evidence="4 7" id="KW-0276">Fatty acid metabolism</keyword>
<dbReference type="Pfam" id="PF00550">
    <property type="entry name" value="PP-binding"/>
    <property type="match status" value="1"/>
</dbReference>
<evidence type="ECO:0000259" key="10">
    <source>
        <dbReference type="PROSITE" id="PS50075"/>
    </source>
</evidence>
<evidence type="ECO:0000256" key="9">
    <source>
        <dbReference type="RuleBase" id="RU003545"/>
    </source>
</evidence>
<evidence type="ECO:0000256" key="5">
    <source>
        <dbReference type="ARBA" id="ARBA00023098"/>
    </source>
</evidence>
<dbReference type="InterPro" id="IPR009081">
    <property type="entry name" value="PP-bd_ACP"/>
</dbReference>
<keyword evidence="6 7" id="KW-0275">Fatty acid biosynthesis</keyword>
<dbReference type="AlphaFoldDB" id="A0A0D8HGF6"/>
<evidence type="ECO:0000313" key="11">
    <source>
        <dbReference type="EMBL" id="KJF17075.1"/>
    </source>
</evidence>
<dbReference type="PANTHER" id="PTHR20863">
    <property type="entry name" value="ACYL CARRIER PROTEIN"/>
    <property type="match status" value="1"/>
</dbReference>
<comment type="pathway">
    <text evidence="7 9">Lipid metabolism; fatty acid biosynthesis.</text>
</comment>
<dbReference type="GO" id="GO:0016020">
    <property type="term" value="C:membrane"/>
    <property type="evidence" value="ECO:0007669"/>
    <property type="project" value="GOC"/>
</dbReference>
<organism evidence="11 12">
    <name type="scientific">Acidithrix ferrooxidans</name>
    <dbReference type="NCBI Taxonomy" id="1280514"/>
    <lineage>
        <taxon>Bacteria</taxon>
        <taxon>Bacillati</taxon>
        <taxon>Actinomycetota</taxon>
        <taxon>Acidimicrobiia</taxon>
        <taxon>Acidimicrobiales</taxon>
        <taxon>Acidimicrobiaceae</taxon>
        <taxon>Acidithrix</taxon>
    </lineage>
</organism>
<dbReference type="GO" id="GO:0009245">
    <property type="term" value="P:lipid A biosynthetic process"/>
    <property type="evidence" value="ECO:0007669"/>
    <property type="project" value="TreeGrafter"/>
</dbReference>
<dbReference type="NCBIfam" id="NF002148">
    <property type="entry name" value="PRK00982.1-2"/>
    <property type="match status" value="1"/>
</dbReference>
<evidence type="ECO:0000256" key="7">
    <source>
        <dbReference type="HAMAP-Rule" id="MF_01217"/>
    </source>
</evidence>